<sequence>MVDGGYLSDERLDELKRKLRRLIYPRWVLRKWGDKLDIYYGYRKSPAEMMHTLSYCTNATFRDIDWDRRLASNLRGARYSGWWGKWDESPKWQLPESDRRLASLVSLEQGKCPECGSPIRWNKHLMPSLLIELESPTDLGNGYYLLPPIRPPPVGRLDFSNLIELPDGDYRKHSNAVRRSIDRARNIVSFLSDYESYS</sequence>
<dbReference type="AlphaFoldDB" id="X1QTC0"/>
<reference evidence="1" key="1">
    <citation type="journal article" date="2014" name="Front. Microbiol.">
        <title>High frequency of phylogenetically diverse reductive dehalogenase-homologous genes in deep subseafloor sedimentary metagenomes.</title>
        <authorList>
            <person name="Kawai M."/>
            <person name="Futagami T."/>
            <person name="Toyoda A."/>
            <person name="Takaki Y."/>
            <person name="Nishi S."/>
            <person name="Hori S."/>
            <person name="Arai W."/>
            <person name="Tsubouchi T."/>
            <person name="Morono Y."/>
            <person name="Uchiyama I."/>
            <person name="Ito T."/>
            <person name="Fujiyama A."/>
            <person name="Inagaki F."/>
            <person name="Takami H."/>
        </authorList>
    </citation>
    <scope>NUCLEOTIDE SEQUENCE</scope>
    <source>
        <strain evidence="1">Expedition CK06-06</strain>
    </source>
</reference>
<accession>X1QTC0</accession>
<name>X1QTC0_9ZZZZ</name>
<organism evidence="1">
    <name type="scientific">marine sediment metagenome</name>
    <dbReference type="NCBI Taxonomy" id="412755"/>
    <lineage>
        <taxon>unclassified sequences</taxon>
        <taxon>metagenomes</taxon>
        <taxon>ecological metagenomes</taxon>
    </lineage>
</organism>
<protein>
    <submittedName>
        <fullName evidence="1">Uncharacterized protein</fullName>
    </submittedName>
</protein>
<comment type="caution">
    <text evidence="1">The sequence shown here is derived from an EMBL/GenBank/DDBJ whole genome shotgun (WGS) entry which is preliminary data.</text>
</comment>
<proteinExistence type="predicted"/>
<evidence type="ECO:0000313" key="1">
    <source>
        <dbReference type="EMBL" id="GAI71473.1"/>
    </source>
</evidence>
<dbReference type="EMBL" id="BARW01000980">
    <property type="protein sequence ID" value="GAI71473.1"/>
    <property type="molecule type" value="Genomic_DNA"/>
</dbReference>
<gene>
    <name evidence="1" type="ORF">S12H4_03482</name>
</gene>